<evidence type="ECO:0000313" key="2">
    <source>
        <dbReference type="Proteomes" id="UP000578531"/>
    </source>
</evidence>
<keyword evidence="2" id="KW-1185">Reference proteome</keyword>
<dbReference type="GeneID" id="59285249"/>
<comment type="caution">
    <text evidence="1">The sequence shown here is derived from an EMBL/GenBank/DDBJ whole genome shotgun (WGS) entry which is preliminary data.</text>
</comment>
<dbReference type="EMBL" id="JACCJC010000010">
    <property type="protein sequence ID" value="KAF6238303.1"/>
    <property type="molecule type" value="Genomic_DNA"/>
</dbReference>
<accession>A0A8H6G0L5</accession>
<protein>
    <submittedName>
        <fullName evidence="1">Uncharacterized protein</fullName>
    </submittedName>
</protein>
<gene>
    <name evidence="1" type="ORF">HO173_003583</name>
</gene>
<evidence type="ECO:0000313" key="1">
    <source>
        <dbReference type="EMBL" id="KAF6238303.1"/>
    </source>
</evidence>
<reference evidence="1 2" key="1">
    <citation type="journal article" date="2020" name="Genomics">
        <title>Complete, high-quality genomes from long-read metagenomic sequencing of two wolf lichen thalli reveals enigmatic genome architecture.</title>
        <authorList>
            <person name="McKenzie S.K."/>
            <person name="Walston R.F."/>
            <person name="Allen J.L."/>
        </authorList>
    </citation>
    <scope>NUCLEOTIDE SEQUENCE [LARGE SCALE GENOMIC DNA]</scope>
    <source>
        <strain evidence="1">WasteWater2</strain>
    </source>
</reference>
<dbReference type="OrthoDB" id="10254221at2759"/>
<organism evidence="1 2">
    <name type="scientific">Letharia columbiana</name>
    <dbReference type="NCBI Taxonomy" id="112416"/>
    <lineage>
        <taxon>Eukaryota</taxon>
        <taxon>Fungi</taxon>
        <taxon>Dikarya</taxon>
        <taxon>Ascomycota</taxon>
        <taxon>Pezizomycotina</taxon>
        <taxon>Lecanoromycetes</taxon>
        <taxon>OSLEUM clade</taxon>
        <taxon>Lecanoromycetidae</taxon>
        <taxon>Lecanorales</taxon>
        <taxon>Lecanorineae</taxon>
        <taxon>Parmeliaceae</taxon>
        <taxon>Letharia</taxon>
    </lineage>
</organism>
<dbReference type="Proteomes" id="UP000578531">
    <property type="component" value="Unassembled WGS sequence"/>
</dbReference>
<dbReference type="AlphaFoldDB" id="A0A8H6G0L5"/>
<name>A0A8H6G0L5_9LECA</name>
<dbReference type="RefSeq" id="XP_037167610.1">
    <property type="nucleotide sequence ID" value="XM_037305508.1"/>
</dbReference>
<proteinExistence type="predicted"/>
<sequence>MVDLSSSEGPTLVSPIRRLHGPRCHRQYRPRAPRAAIHLFTKPHQALRLLAIKAPDSPPFVSTAEIVTFSKVPLNDMHLLAKCLMHDTQPVNAIFAVVGANTNIPHSRLAEETAHAVVAAICNLRVPADNASTSVPFPDDRFVYQPRMCWRTLIELNRSGLKLIRGDFPSPEIR</sequence>